<dbReference type="InterPro" id="IPR011047">
    <property type="entry name" value="Quinoprotein_ADH-like_sf"/>
</dbReference>
<evidence type="ECO:0000313" key="3">
    <source>
        <dbReference type="EMBL" id="KAG1778283.1"/>
    </source>
</evidence>
<dbReference type="PROSITE" id="PS50082">
    <property type="entry name" value="WD_REPEATS_2"/>
    <property type="match status" value="1"/>
</dbReference>
<feature type="repeat" description="WD" evidence="1">
    <location>
        <begin position="1"/>
        <end position="33"/>
    </location>
</feature>
<feature type="transmembrane region" description="Helical" evidence="2">
    <location>
        <begin position="34"/>
        <end position="54"/>
    </location>
</feature>
<evidence type="ECO:0000256" key="2">
    <source>
        <dbReference type="SAM" id="Phobius"/>
    </source>
</evidence>
<keyword evidence="2" id="KW-0472">Membrane</keyword>
<reference evidence="3" key="1">
    <citation type="journal article" date="2020" name="New Phytol.">
        <title>Comparative genomics reveals dynamic genome evolution in host specialist ectomycorrhizal fungi.</title>
        <authorList>
            <person name="Lofgren L.A."/>
            <person name="Nguyen N.H."/>
            <person name="Vilgalys R."/>
            <person name="Ruytinx J."/>
            <person name="Liao H.L."/>
            <person name="Branco S."/>
            <person name="Kuo A."/>
            <person name="LaButti K."/>
            <person name="Lipzen A."/>
            <person name="Andreopoulos W."/>
            <person name="Pangilinan J."/>
            <person name="Riley R."/>
            <person name="Hundley H."/>
            <person name="Na H."/>
            <person name="Barry K."/>
            <person name="Grigoriev I.V."/>
            <person name="Stajich J.E."/>
            <person name="Kennedy P.G."/>
        </authorList>
    </citation>
    <scope>NUCLEOTIDE SEQUENCE</scope>
    <source>
        <strain evidence="3">DOB743</strain>
    </source>
</reference>
<dbReference type="AlphaFoldDB" id="A0A9P6ZWY6"/>
<keyword evidence="2" id="KW-1133">Transmembrane helix</keyword>
<name>A0A9P6ZWY6_9AGAM</name>
<evidence type="ECO:0000256" key="1">
    <source>
        <dbReference type="PROSITE-ProRule" id="PRU00221"/>
    </source>
</evidence>
<dbReference type="PROSITE" id="PS50294">
    <property type="entry name" value="WD_REPEATS_REGION"/>
    <property type="match status" value="1"/>
</dbReference>
<proteinExistence type="predicted"/>
<gene>
    <name evidence="3" type="ORF">EV702DRAFT_172985</name>
</gene>
<dbReference type="SUPFAM" id="SSF50998">
    <property type="entry name" value="Quinoprotein alcohol dehydrogenase-like"/>
    <property type="match status" value="1"/>
</dbReference>
<organism evidence="3 4">
    <name type="scientific">Suillus placidus</name>
    <dbReference type="NCBI Taxonomy" id="48579"/>
    <lineage>
        <taxon>Eukaryota</taxon>
        <taxon>Fungi</taxon>
        <taxon>Dikarya</taxon>
        <taxon>Basidiomycota</taxon>
        <taxon>Agaricomycotina</taxon>
        <taxon>Agaricomycetes</taxon>
        <taxon>Agaricomycetidae</taxon>
        <taxon>Boletales</taxon>
        <taxon>Suillineae</taxon>
        <taxon>Suillaceae</taxon>
        <taxon>Suillus</taxon>
    </lineage>
</organism>
<sequence>MIFLSPDGKTLLDGGYDGRVRLWDIDTGKIIAKWLGHIYTVGAALSPIMMSYYANSIHFRFKRFSYESFAFKSQYEVLGSIGRCSISCRNVVEVYMIPQVKTETGRLFLLVKAHYY</sequence>
<protein>
    <submittedName>
        <fullName evidence="3">Uncharacterized protein</fullName>
    </submittedName>
</protein>
<keyword evidence="4" id="KW-1185">Reference proteome</keyword>
<keyword evidence="1" id="KW-0853">WD repeat</keyword>
<dbReference type="InterPro" id="IPR015943">
    <property type="entry name" value="WD40/YVTN_repeat-like_dom_sf"/>
</dbReference>
<dbReference type="EMBL" id="JABBWD010000016">
    <property type="protein sequence ID" value="KAG1778283.1"/>
    <property type="molecule type" value="Genomic_DNA"/>
</dbReference>
<keyword evidence="2" id="KW-0812">Transmembrane</keyword>
<dbReference type="Proteomes" id="UP000714275">
    <property type="component" value="Unassembled WGS sequence"/>
</dbReference>
<evidence type="ECO:0000313" key="4">
    <source>
        <dbReference type="Proteomes" id="UP000714275"/>
    </source>
</evidence>
<comment type="caution">
    <text evidence="3">The sequence shown here is derived from an EMBL/GenBank/DDBJ whole genome shotgun (WGS) entry which is preliminary data.</text>
</comment>
<accession>A0A9P6ZWY6</accession>
<dbReference type="Gene3D" id="2.130.10.10">
    <property type="entry name" value="YVTN repeat-like/Quinoprotein amine dehydrogenase"/>
    <property type="match status" value="1"/>
</dbReference>
<dbReference type="OrthoDB" id="2691105at2759"/>
<dbReference type="InterPro" id="IPR001680">
    <property type="entry name" value="WD40_rpt"/>
</dbReference>